<dbReference type="Pfam" id="PF00155">
    <property type="entry name" value="Aminotran_1_2"/>
    <property type="match status" value="1"/>
</dbReference>
<dbReference type="Gene3D" id="3.40.640.10">
    <property type="entry name" value="Type I PLP-dependent aspartate aminotransferase-like (Major domain)"/>
    <property type="match status" value="1"/>
</dbReference>
<proteinExistence type="inferred from homology"/>
<dbReference type="Gene3D" id="1.10.10.10">
    <property type="entry name" value="Winged helix-like DNA-binding domain superfamily/Winged helix DNA-binding domain"/>
    <property type="match status" value="1"/>
</dbReference>
<keyword evidence="7" id="KW-0032">Aminotransferase</keyword>
<dbReference type="SMART" id="SM00345">
    <property type="entry name" value="HTH_GNTR"/>
    <property type="match status" value="1"/>
</dbReference>
<evidence type="ECO:0000256" key="4">
    <source>
        <dbReference type="ARBA" id="ARBA00023125"/>
    </source>
</evidence>
<protein>
    <submittedName>
        <fullName evidence="7">PLP-dependent aminotransferase family protein</fullName>
    </submittedName>
</protein>
<dbReference type="InterPro" id="IPR015422">
    <property type="entry name" value="PyrdxlP-dep_Trfase_small"/>
</dbReference>
<comment type="caution">
    <text evidence="7">The sequence shown here is derived from an EMBL/GenBank/DDBJ whole genome shotgun (WGS) entry which is preliminary data.</text>
</comment>
<dbReference type="Proteomes" id="UP001165498">
    <property type="component" value="Unassembled WGS sequence"/>
</dbReference>
<keyword evidence="2" id="KW-0663">Pyridoxal phosphate</keyword>
<reference evidence="7" key="1">
    <citation type="submission" date="2022-07" db="EMBL/GenBank/DDBJ databases">
        <title>Tahibacter sp., a new gammaproteobacterium isolated from the silt sample collected at pig farm.</title>
        <authorList>
            <person name="Chen H."/>
        </authorList>
    </citation>
    <scope>NUCLEOTIDE SEQUENCE</scope>
    <source>
        <strain evidence="7">P2K</strain>
    </source>
</reference>
<keyword evidence="7" id="KW-0808">Transferase</keyword>
<dbReference type="InterPro" id="IPR036390">
    <property type="entry name" value="WH_DNA-bd_sf"/>
</dbReference>
<keyword evidence="4" id="KW-0238">DNA-binding</keyword>
<keyword evidence="5" id="KW-0804">Transcription</keyword>
<evidence type="ECO:0000256" key="2">
    <source>
        <dbReference type="ARBA" id="ARBA00022898"/>
    </source>
</evidence>
<evidence type="ECO:0000313" key="7">
    <source>
        <dbReference type="EMBL" id="MCQ4166631.1"/>
    </source>
</evidence>
<keyword evidence="3" id="KW-0805">Transcription regulation</keyword>
<sequence>MTLYEQYAEEIAALIRTGQLAPGDRLPSVREARARRGVSASTVFQAYQRLEREGLVHARPQSGFYVSAPLSARTGELAVTAPGGEANEVAVSELVFDVLRAARSPGIAPLGSAFPGPELFPLQKLAKAAAQGLRRLDPASIVDNLSPGNPRLREQIALRYRIDGIRLQPDEIIVTNGALEGLNAALQAVTQPGDTVVIESPAFYAALQAIERLKLKALEIRTDPEQGIDLDALEQALTRRRVAACWLMPTFQNPLGSLMPEARKRALVQLLARHQVPLIEDDVYAELYFGSQRPRPAKSYDEQGLVLHCSSFSKCLAPGYRVGWIAAGRHAQRIQRQLLMTTMAVSVAAQTALLNYLEEGGYDRHLRRLRATLMARMAAAIQAVEATFPAGTRLSRPRGGYFLWIALPAGLDAMALHRAALRHGIGVAPGQIFSPDHRFSDGLRVNCGHEGAEVLPALRRLGALARALLARDPGLEIRD</sequence>
<dbReference type="PROSITE" id="PS50949">
    <property type="entry name" value="HTH_GNTR"/>
    <property type="match status" value="1"/>
</dbReference>
<dbReference type="InterPro" id="IPR051446">
    <property type="entry name" value="HTH_trans_reg/aminotransferase"/>
</dbReference>
<dbReference type="RefSeq" id="WP_255915819.1">
    <property type="nucleotide sequence ID" value="NZ_JANFQO010000019.1"/>
</dbReference>
<comment type="similarity">
    <text evidence="1">In the C-terminal section; belongs to the class-I pyridoxal-phosphate-dependent aminotransferase family.</text>
</comment>
<feature type="domain" description="HTH gntR-type" evidence="6">
    <location>
        <begin position="1"/>
        <end position="69"/>
    </location>
</feature>
<evidence type="ECO:0000313" key="8">
    <source>
        <dbReference type="Proteomes" id="UP001165498"/>
    </source>
</evidence>
<dbReference type="Gene3D" id="3.90.1150.10">
    <property type="entry name" value="Aspartate Aminotransferase, domain 1"/>
    <property type="match status" value="1"/>
</dbReference>
<dbReference type="InterPro" id="IPR015424">
    <property type="entry name" value="PyrdxlP-dep_Trfase"/>
</dbReference>
<dbReference type="SUPFAM" id="SSF53383">
    <property type="entry name" value="PLP-dependent transferases"/>
    <property type="match status" value="1"/>
</dbReference>
<dbReference type="InterPro" id="IPR036388">
    <property type="entry name" value="WH-like_DNA-bd_sf"/>
</dbReference>
<evidence type="ECO:0000256" key="5">
    <source>
        <dbReference type="ARBA" id="ARBA00023163"/>
    </source>
</evidence>
<evidence type="ECO:0000256" key="1">
    <source>
        <dbReference type="ARBA" id="ARBA00005384"/>
    </source>
</evidence>
<dbReference type="PANTHER" id="PTHR46577">
    <property type="entry name" value="HTH-TYPE TRANSCRIPTIONAL REGULATORY PROTEIN GABR"/>
    <property type="match status" value="1"/>
</dbReference>
<gene>
    <name evidence="7" type="ORF">NM961_18105</name>
</gene>
<dbReference type="PANTHER" id="PTHR46577:SF2">
    <property type="entry name" value="TRANSCRIPTIONAL REGULATORY PROTEIN"/>
    <property type="match status" value="1"/>
</dbReference>
<dbReference type="Pfam" id="PF00392">
    <property type="entry name" value="GntR"/>
    <property type="match status" value="1"/>
</dbReference>
<evidence type="ECO:0000256" key="3">
    <source>
        <dbReference type="ARBA" id="ARBA00023015"/>
    </source>
</evidence>
<organism evidence="7 8">
    <name type="scientific">Tahibacter harae</name>
    <dbReference type="NCBI Taxonomy" id="2963937"/>
    <lineage>
        <taxon>Bacteria</taxon>
        <taxon>Pseudomonadati</taxon>
        <taxon>Pseudomonadota</taxon>
        <taxon>Gammaproteobacteria</taxon>
        <taxon>Lysobacterales</taxon>
        <taxon>Rhodanobacteraceae</taxon>
        <taxon>Tahibacter</taxon>
    </lineage>
</organism>
<name>A0ABT1QWJ9_9GAMM</name>
<accession>A0ABT1QWJ9</accession>
<dbReference type="SUPFAM" id="SSF46785">
    <property type="entry name" value="Winged helix' DNA-binding domain"/>
    <property type="match status" value="1"/>
</dbReference>
<evidence type="ECO:0000259" key="6">
    <source>
        <dbReference type="PROSITE" id="PS50949"/>
    </source>
</evidence>
<dbReference type="CDD" id="cd07377">
    <property type="entry name" value="WHTH_GntR"/>
    <property type="match status" value="1"/>
</dbReference>
<dbReference type="EMBL" id="JANFQO010000019">
    <property type="protein sequence ID" value="MCQ4166631.1"/>
    <property type="molecule type" value="Genomic_DNA"/>
</dbReference>
<dbReference type="InterPro" id="IPR000524">
    <property type="entry name" value="Tscrpt_reg_HTH_GntR"/>
</dbReference>
<dbReference type="InterPro" id="IPR015421">
    <property type="entry name" value="PyrdxlP-dep_Trfase_major"/>
</dbReference>
<dbReference type="InterPro" id="IPR004839">
    <property type="entry name" value="Aminotransferase_I/II_large"/>
</dbReference>
<dbReference type="GO" id="GO:0008483">
    <property type="term" value="F:transaminase activity"/>
    <property type="evidence" value="ECO:0007669"/>
    <property type="project" value="UniProtKB-KW"/>
</dbReference>
<dbReference type="CDD" id="cd00609">
    <property type="entry name" value="AAT_like"/>
    <property type="match status" value="1"/>
</dbReference>
<keyword evidence="8" id="KW-1185">Reference proteome</keyword>